<dbReference type="RefSeq" id="WP_093247805.1">
    <property type="nucleotide sequence ID" value="NZ_FNGP01000001.1"/>
</dbReference>
<gene>
    <name evidence="2" type="ORF">SAMN04488242_0049</name>
</gene>
<dbReference type="GO" id="GO:0019684">
    <property type="term" value="P:photosynthesis, light reaction"/>
    <property type="evidence" value="ECO:0007669"/>
    <property type="project" value="InterPro"/>
</dbReference>
<evidence type="ECO:0000313" key="2">
    <source>
        <dbReference type="EMBL" id="SDL07381.1"/>
    </source>
</evidence>
<evidence type="ECO:0000256" key="1">
    <source>
        <dbReference type="SAM" id="MobiDB-lite"/>
    </source>
</evidence>
<dbReference type="InterPro" id="IPR014747">
    <property type="entry name" value="Bac_photo_RC_H_C"/>
</dbReference>
<accession>A0A1G9H398</accession>
<evidence type="ECO:0008006" key="4">
    <source>
        <dbReference type="Google" id="ProtNLM"/>
    </source>
</evidence>
<reference evidence="2 3" key="1">
    <citation type="submission" date="2016-10" db="EMBL/GenBank/DDBJ databases">
        <authorList>
            <person name="de Groot N.N."/>
        </authorList>
    </citation>
    <scope>NUCLEOTIDE SEQUENCE [LARGE SCALE GENOMIC DNA]</scope>
    <source>
        <strain evidence="2 3">CGMCC 1.9159</strain>
    </source>
</reference>
<dbReference type="GO" id="GO:0030077">
    <property type="term" value="C:plasma membrane light-harvesting complex"/>
    <property type="evidence" value="ECO:0007669"/>
    <property type="project" value="InterPro"/>
</dbReference>
<dbReference type="InterPro" id="IPR011033">
    <property type="entry name" value="PRC_barrel-like_sf"/>
</dbReference>
<dbReference type="STRING" id="686624.SAMN04488242_0049"/>
<dbReference type="OrthoDB" id="510842at2"/>
<dbReference type="AlphaFoldDB" id="A0A1G9H398"/>
<dbReference type="Proteomes" id="UP000199475">
    <property type="component" value="Unassembled WGS sequence"/>
</dbReference>
<sequence length="127" mass="14187">MSTANWDPWNYRESVNRDRTATGLVGYKVHATDGDIGKVDEANDEVGSAQIVVDTGPWIFGRKVILPAGVIDRIDDADESVYVSVTKEQIKNSPEFDDTTRNDPTYRDTLGSYYGDYYNRGTDTTLP</sequence>
<feature type="region of interest" description="Disordered" evidence="1">
    <location>
        <begin position="90"/>
        <end position="110"/>
    </location>
</feature>
<evidence type="ECO:0000313" key="3">
    <source>
        <dbReference type="Proteomes" id="UP000199475"/>
    </source>
</evidence>
<protein>
    <recommendedName>
        <fullName evidence="4">PRC-barrel domain-containing protein</fullName>
    </recommendedName>
</protein>
<keyword evidence="3" id="KW-1185">Reference proteome</keyword>
<dbReference type="Gene3D" id="3.90.50.10">
    <property type="entry name" value="Photosynthetic Reaction Center, subunit H, domain 2"/>
    <property type="match status" value="1"/>
</dbReference>
<name>A0A1G9H398_9ACTN</name>
<dbReference type="SUPFAM" id="SSF50346">
    <property type="entry name" value="PRC-barrel domain"/>
    <property type="match status" value="1"/>
</dbReference>
<dbReference type="EMBL" id="FNGP01000001">
    <property type="protein sequence ID" value="SDL07381.1"/>
    <property type="molecule type" value="Genomic_DNA"/>
</dbReference>
<organism evidence="2 3">
    <name type="scientific">Tessaracoccus oleiagri</name>
    <dbReference type="NCBI Taxonomy" id="686624"/>
    <lineage>
        <taxon>Bacteria</taxon>
        <taxon>Bacillati</taxon>
        <taxon>Actinomycetota</taxon>
        <taxon>Actinomycetes</taxon>
        <taxon>Propionibacteriales</taxon>
        <taxon>Propionibacteriaceae</taxon>
        <taxon>Tessaracoccus</taxon>
    </lineage>
</organism>
<proteinExistence type="predicted"/>